<dbReference type="AlphaFoldDB" id="A0A0C1ELT6"/>
<evidence type="ECO:0000313" key="10">
    <source>
        <dbReference type="Proteomes" id="UP000031307"/>
    </source>
</evidence>
<gene>
    <name evidence="9" type="primary">ask</name>
    <name evidence="9" type="ORF">DB43_GJ00060</name>
</gene>
<comment type="caution">
    <text evidence="9">The sequence shown here is derived from an EMBL/GenBank/DDBJ whole genome shotgun (WGS) entry which is preliminary data.</text>
</comment>
<evidence type="ECO:0000259" key="8">
    <source>
        <dbReference type="Pfam" id="PF00696"/>
    </source>
</evidence>
<evidence type="ECO:0000256" key="4">
    <source>
        <dbReference type="ARBA" id="ARBA00022741"/>
    </source>
</evidence>
<evidence type="ECO:0000256" key="6">
    <source>
        <dbReference type="ARBA" id="ARBA00022840"/>
    </source>
</evidence>
<dbReference type="Gene3D" id="3.40.1160.10">
    <property type="entry name" value="Acetylglutamate kinase-like"/>
    <property type="match status" value="1"/>
</dbReference>
<dbReference type="PATRIC" id="fig|83552.4.peg.1450"/>
<keyword evidence="5 9" id="KW-0418">Kinase</keyword>
<evidence type="ECO:0000256" key="1">
    <source>
        <dbReference type="ARBA" id="ARBA00010122"/>
    </source>
</evidence>
<sequence>MKFLLQLVLNSMKKTLVMKFGGASVASPDHFSQIADIILARKQEYERIAIVISAMGDSTDQLIALAKQVHPNPPRREYDMLVSVGERISISLLAMALALKNQQAVSFTGSQSGIITCNHHSSANIIEVRPHRILSALDSGKIVIVAGFQGVSRNGEITTLGRGGSDTSAVALGLALKAECVEFFKDVKGIYSEDPKINPNATLFSQMTYEIAANIVQIGHSVLHPRCIRLASKNQLALYVRSFIDFATCGCEGTLIGELNQLNDWVVYEEENTIDNSSVISSLNCTAAL</sequence>
<dbReference type="SUPFAM" id="SSF53633">
    <property type="entry name" value="Carbamate kinase-like"/>
    <property type="match status" value="1"/>
</dbReference>
<dbReference type="PANTHER" id="PTHR21499">
    <property type="entry name" value="ASPARTATE KINASE"/>
    <property type="match status" value="1"/>
</dbReference>
<dbReference type="GO" id="GO:0009089">
    <property type="term" value="P:lysine biosynthetic process via diaminopimelate"/>
    <property type="evidence" value="ECO:0007669"/>
    <property type="project" value="TreeGrafter"/>
</dbReference>
<organism evidence="9 10">
    <name type="scientific">Parachlamydia acanthamoebae</name>
    <dbReference type="NCBI Taxonomy" id="83552"/>
    <lineage>
        <taxon>Bacteria</taxon>
        <taxon>Pseudomonadati</taxon>
        <taxon>Chlamydiota</taxon>
        <taxon>Chlamydiia</taxon>
        <taxon>Parachlamydiales</taxon>
        <taxon>Parachlamydiaceae</taxon>
        <taxon>Parachlamydia</taxon>
    </lineage>
</organism>
<evidence type="ECO:0000256" key="3">
    <source>
        <dbReference type="ARBA" id="ARBA00022679"/>
    </source>
</evidence>
<dbReference type="GO" id="GO:0005829">
    <property type="term" value="C:cytosol"/>
    <property type="evidence" value="ECO:0007669"/>
    <property type="project" value="TreeGrafter"/>
</dbReference>
<comment type="similarity">
    <text evidence="1">Belongs to the aspartokinase family.</text>
</comment>
<comment type="catalytic activity">
    <reaction evidence="7">
        <text>L-aspartate + ATP = 4-phospho-L-aspartate + ADP</text>
        <dbReference type="Rhea" id="RHEA:23776"/>
        <dbReference type="ChEBI" id="CHEBI:29991"/>
        <dbReference type="ChEBI" id="CHEBI:30616"/>
        <dbReference type="ChEBI" id="CHEBI:57535"/>
        <dbReference type="ChEBI" id="CHEBI:456216"/>
        <dbReference type="EC" id="2.7.2.4"/>
    </reaction>
</comment>
<dbReference type="InterPro" id="IPR001048">
    <property type="entry name" value="Asp/Glu/Uridylate_kinase"/>
</dbReference>
<protein>
    <recommendedName>
        <fullName evidence="2">aspartate kinase</fullName>
        <ecNumber evidence="2">2.7.2.4</ecNumber>
    </recommendedName>
</protein>
<evidence type="ECO:0000313" key="9">
    <source>
        <dbReference type="EMBL" id="KIA77389.1"/>
    </source>
</evidence>
<dbReference type="Pfam" id="PF00696">
    <property type="entry name" value="AA_kinase"/>
    <property type="match status" value="1"/>
</dbReference>
<keyword evidence="6" id="KW-0067">ATP-binding</keyword>
<dbReference type="EMBL" id="JSAM01000079">
    <property type="protein sequence ID" value="KIA77389.1"/>
    <property type="molecule type" value="Genomic_DNA"/>
</dbReference>
<accession>A0A0C1ELT6</accession>
<keyword evidence="3 9" id="KW-0808">Transferase</keyword>
<reference evidence="9 10" key="1">
    <citation type="journal article" date="2014" name="Mol. Biol. Evol.">
        <title>Massive expansion of Ubiquitination-related gene families within the Chlamydiae.</title>
        <authorList>
            <person name="Domman D."/>
            <person name="Collingro A."/>
            <person name="Lagkouvardos I."/>
            <person name="Gehre L."/>
            <person name="Weinmaier T."/>
            <person name="Rattei T."/>
            <person name="Subtil A."/>
            <person name="Horn M."/>
        </authorList>
    </citation>
    <scope>NUCLEOTIDE SEQUENCE [LARGE SCALE GENOMIC DNA]</scope>
    <source>
        <strain evidence="9 10">OEW1</strain>
    </source>
</reference>
<feature type="domain" description="Aspartate/glutamate/uridylate kinase" evidence="8">
    <location>
        <begin position="14"/>
        <end position="241"/>
    </location>
</feature>
<name>A0A0C1ELT6_9BACT</name>
<dbReference type="EC" id="2.7.2.4" evidence="2"/>
<evidence type="ECO:0000256" key="5">
    <source>
        <dbReference type="ARBA" id="ARBA00022777"/>
    </source>
</evidence>
<keyword evidence="4" id="KW-0547">Nucleotide-binding</keyword>
<dbReference type="Proteomes" id="UP000031307">
    <property type="component" value="Unassembled WGS sequence"/>
</dbReference>
<proteinExistence type="inferred from homology"/>
<evidence type="ECO:0000256" key="2">
    <source>
        <dbReference type="ARBA" id="ARBA00013059"/>
    </source>
</evidence>
<dbReference type="PANTHER" id="PTHR21499:SF3">
    <property type="entry name" value="ASPARTOKINASE"/>
    <property type="match status" value="1"/>
</dbReference>
<dbReference type="CDD" id="cd04246">
    <property type="entry name" value="AAK_AK-DapG-like"/>
    <property type="match status" value="1"/>
</dbReference>
<dbReference type="GO" id="GO:0004072">
    <property type="term" value="F:aspartate kinase activity"/>
    <property type="evidence" value="ECO:0007669"/>
    <property type="project" value="UniProtKB-EC"/>
</dbReference>
<evidence type="ECO:0000256" key="7">
    <source>
        <dbReference type="ARBA" id="ARBA00047872"/>
    </source>
</evidence>
<dbReference type="InterPro" id="IPR036393">
    <property type="entry name" value="AceGlu_kinase-like_sf"/>
</dbReference>
<dbReference type="GO" id="GO:0009090">
    <property type="term" value="P:homoserine biosynthetic process"/>
    <property type="evidence" value="ECO:0007669"/>
    <property type="project" value="TreeGrafter"/>
</dbReference>